<evidence type="ECO:0000313" key="4">
    <source>
        <dbReference type="Proteomes" id="UP001365542"/>
    </source>
</evidence>
<name>A0AAV9XSP1_9PEZI</name>
<feature type="compositionally biased region" description="Acidic residues" evidence="1">
    <location>
        <begin position="390"/>
        <end position="400"/>
    </location>
</feature>
<dbReference type="AlphaFoldDB" id="A0AAV9XSP1"/>
<feature type="chain" id="PRO_5043866590" evidence="2">
    <location>
        <begin position="29"/>
        <end position="489"/>
    </location>
</feature>
<reference evidence="3 4" key="1">
    <citation type="submission" date="2019-10" db="EMBL/GenBank/DDBJ databases">
        <authorList>
            <person name="Palmer J.M."/>
        </authorList>
    </citation>
    <scope>NUCLEOTIDE SEQUENCE [LARGE SCALE GENOMIC DNA]</scope>
    <source>
        <strain evidence="3 4">TWF694</strain>
    </source>
</reference>
<organism evidence="3 4">
    <name type="scientific">Orbilia ellipsospora</name>
    <dbReference type="NCBI Taxonomy" id="2528407"/>
    <lineage>
        <taxon>Eukaryota</taxon>
        <taxon>Fungi</taxon>
        <taxon>Dikarya</taxon>
        <taxon>Ascomycota</taxon>
        <taxon>Pezizomycotina</taxon>
        <taxon>Orbiliomycetes</taxon>
        <taxon>Orbiliales</taxon>
        <taxon>Orbiliaceae</taxon>
        <taxon>Orbilia</taxon>
    </lineage>
</organism>
<feature type="signal peptide" evidence="2">
    <location>
        <begin position="1"/>
        <end position="28"/>
    </location>
</feature>
<proteinExistence type="predicted"/>
<feature type="region of interest" description="Disordered" evidence="1">
    <location>
        <begin position="368"/>
        <end position="419"/>
    </location>
</feature>
<evidence type="ECO:0000313" key="3">
    <source>
        <dbReference type="EMBL" id="KAK6544476.1"/>
    </source>
</evidence>
<dbReference type="EMBL" id="JAVHJO010000001">
    <property type="protein sequence ID" value="KAK6544476.1"/>
    <property type="molecule type" value="Genomic_DNA"/>
</dbReference>
<dbReference type="Proteomes" id="UP001365542">
    <property type="component" value="Unassembled WGS sequence"/>
</dbReference>
<evidence type="ECO:0000256" key="1">
    <source>
        <dbReference type="SAM" id="MobiDB-lite"/>
    </source>
</evidence>
<comment type="caution">
    <text evidence="3">The sequence shown here is derived from an EMBL/GenBank/DDBJ whole genome shotgun (WGS) entry which is preliminary data.</text>
</comment>
<feature type="compositionally biased region" description="Polar residues" evidence="1">
    <location>
        <begin position="404"/>
        <end position="416"/>
    </location>
</feature>
<sequence>MCFRLTGQKLISLAIALLLQRYLPLATAQDVERLYYLQLQPLDITSLGAKYSEDLLAQFYGNGEGVYVKEQVLKGDSVGLIDIGNPFATPSNSRLFEETVDSDAEVEVDVEAELEAEAGFPVDLSDDLAEEEEEPSIQFEPTERDFYTVRKHLKTGGKFTVEFDGSGHVLGQWPISGLPYAWLAGEDEWRKDMRLNEPVFIENEKGGLRMEGMNGWDNFACQLRTHPAVPSHFWELMSIQRVLWTTTKIPRVTGPNQSCILVTITAVEATTKRQLQNTKMAIESVVETAVENVFEMVLENAVETNPVEGEVAITHDPNQDSSGDDVFGELNAGDAGDAIGEAIHLNIEEDDDDDELYEGQVDMLLLRRPGSRLFSQDTPPGEGESPSMQIEEEVEEEEEAVTSAGPNKNSEQADNSQQDENDILFFPEDIGAWTLEGGEDNETGEWTRWTGAPRGYSAQDLGFKREPAGLWGTRGSRSEDVMMSGDNIK</sequence>
<keyword evidence="2" id="KW-0732">Signal</keyword>
<keyword evidence="4" id="KW-1185">Reference proteome</keyword>
<accession>A0AAV9XSP1</accession>
<evidence type="ECO:0000256" key="2">
    <source>
        <dbReference type="SAM" id="SignalP"/>
    </source>
</evidence>
<protein>
    <submittedName>
        <fullName evidence="3">Uncharacterized protein</fullName>
    </submittedName>
</protein>
<feature type="region of interest" description="Disordered" evidence="1">
    <location>
        <begin position="436"/>
        <end position="489"/>
    </location>
</feature>
<gene>
    <name evidence="3" type="ORF">TWF694_001170</name>
</gene>